<dbReference type="OrthoDB" id="9800831at2"/>
<feature type="domain" description="Transcriptional regulator-like" evidence="1">
    <location>
        <begin position="25"/>
        <end position="91"/>
    </location>
</feature>
<dbReference type="Proteomes" id="UP000198281">
    <property type="component" value="Unassembled WGS sequence"/>
</dbReference>
<evidence type="ECO:0000313" key="3">
    <source>
        <dbReference type="Proteomes" id="UP000198281"/>
    </source>
</evidence>
<dbReference type="EMBL" id="FZOS01000021">
    <property type="protein sequence ID" value="SNS87897.1"/>
    <property type="molecule type" value="Genomic_DNA"/>
</dbReference>
<protein>
    <recommendedName>
        <fullName evidence="1">Transcriptional regulator-like domain-containing protein</fullName>
    </recommendedName>
</protein>
<proteinExistence type="predicted"/>
<organism evidence="2 3">
    <name type="scientific">Edaphosphingomonas laterariae</name>
    <dbReference type="NCBI Taxonomy" id="861865"/>
    <lineage>
        <taxon>Bacteria</taxon>
        <taxon>Pseudomonadati</taxon>
        <taxon>Pseudomonadota</taxon>
        <taxon>Alphaproteobacteria</taxon>
        <taxon>Sphingomonadales</taxon>
        <taxon>Rhizorhabdaceae</taxon>
        <taxon>Edaphosphingomonas</taxon>
    </lineage>
</organism>
<evidence type="ECO:0000313" key="2">
    <source>
        <dbReference type="EMBL" id="SNS87897.1"/>
    </source>
</evidence>
<accession>A0A239I2T3</accession>
<reference evidence="3" key="1">
    <citation type="submission" date="2017-06" db="EMBL/GenBank/DDBJ databases">
        <authorList>
            <person name="Varghese N."/>
            <person name="Submissions S."/>
        </authorList>
    </citation>
    <scope>NUCLEOTIDE SEQUENCE [LARGE SCALE GENOMIC DNA]</scope>
    <source>
        <strain evidence="3">LNB2</strain>
    </source>
</reference>
<dbReference type="InterPro" id="IPR045465">
    <property type="entry name" value="Trans_reg_dom"/>
</dbReference>
<name>A0A239I2T3_9SPHN</name>
<evidence type="ECO:0000259" key="1">
    <source>
        <dbReference type="Pfam" id="PF20109"/>
    </source>
</evidence>
<dbReference type="AlphaFoldDB" id="A0A239I2T3"/>
<gene>
    <name evidence="2" type="ORF">SAMN06295912_12115</name>
</gene>
<dbReference type="RefSeq" id="WP_089220574.1">
    <property type="nucleotide sequence ID" value="NZ_FZOS01000021.1"/>
</dbReference>
<dbReference type="Pfam" id="PF20109">
    <property type="entry name" value="Trans_reg_dom"/>
    <property type="match status" value="1"/>
</dbReference>
<keyword evidence="3" id="KW-1185">Reference proteome</keyword>
<sequence>MGAVDYPGVRAAEAAPHGGAAIVHDWRDRDHYRLLAALDAASLMWEWLRRNADYQRMSADVPEPACRNDSGVRIVMPSMRIAPEPWGLQFRYALDDLRA</sequence>